<organism evidence="11 12">
    <name type="scientific">Micromonospora globbae</name>
    <dbReference type="NCBI Taxonomy" id="1894969"/>
    <lineage>
        <taxon>Bacteria</taxon>
        <taxon>Bacillati</taxon>
        <taxon>Actinomycetota</taxon>
        <taxon>Actinomycetes</taxon>
        <taxon>Micromonosporales</taxon>
        <taxon>Micromonosporaceae</taxon>
        <taxon>Micromonospora</taxon>
    </lineage>
</organism>
<keyword evidence="5" id="KW-0547">Nucleotide-binding</keyword>
<evidence type="ECO:0000256" key="9">
    <source>
        <dbReference type="SAM" id="Phobius"/>
    </source>
</evidence>
<keyword evidence="3" id="KW-0597">Phosphoprotein</keyword>
<feature type="transmembrane region" description="Helical" evidence="9">
    <location>
        <begin position="46"/>
        <end position="66"/>
    </location>
</feature>
<keyword evidence="6 11" id="KW-0418">Kinase</keyword>
<name>A0ABZ1RY49_9ACTN</name>
<evidence type="ECO:0000256" key="2">
    <source>
        <dbReference type="ARBA" id="ARBA00012438"/>
    </source>
</evidence>
<evidence type="ECO:0000256" key="7">
    <source>
        <dbReference type="ARBA" id="ARBA00022840"/>
    </source>
</evidence>
<dbReference type="EC" id="2.7.13.3" evidence="2"/>
<proteinExistence type="predicted"/>
<evidence type="ECO:0000313" key="11">
    <source>
        <dbReference type="EMBL" id="WUP47110.1"/>
    </source>
</evidence>
<dbReference type="GO" id="GO:0016301">
    <property type="term" value="F:kinase activity"/>
    <property type="evidence" value="ECO:0007669"/>
    <property type="project" value="UniProtKB-KW"/>
</dbReference>
<evidence type="ECO:0000256" key="3">
    <source>
        <dbReference type="ARBA" id="ARBA00022553"/>
    </source>
</evidence>
<feature type="transmembrane region" description="Helical" evidence="9">
    <location>
        <begin position="138"/>
        <end position="161"/>
    </location>
</feature>
<dbReference type="Pfam" id="PF02518">
    <property type="entry name" value="HATPase_c"/>
    <property type="match status" value="1"/>
</dbReference>
<keyword evidence="4" id="KW-0808">Transferase</keyword>
<dbReference type="SUPFAM" id="SSF55874">
    <property type="entry name" value="ATPase domain of HSP90 chaperone/DNA topoisomerase II/histidine kinase"/>
    <property type="match status" value="1"/>
</dbReference>
<evidence type="ECO:0000313" key="12">
    <source>
        <dbReference type="Proteomes" id="UP001432190"/>
    </source>
</evidence>
<gene>
    <name evidence="11" type="ORF">OG994_15710</name>
</gene>
<comment type="catalytic activity">
    <reaction evidence="1">
        <text>ATP + protein L-histidine = ADP + protein N-phospho-L-histidine.</text>
        <dbReference type="EC" id="2.7.13.3"/>
    </reaction>
</comment>
<sequence length="395" mass="41008">MDRLAAWWAARTRGGVRAVLAVDGSLALVLGALAALGAWDAAGDRGMRLGVAGVALVGVAAAGLVVRRVWPLAALGLSLAATLAYLALGYPYSPILQLASVAAYTVGAWCPKRVSLTAVAAAVAVYLPVAWSSGGTPWPAFGVGPLAVVWLVVPWSVGTAVRAYRRVRARAADAERREHVYQERLRIAQEVHDVVGHSLAVINMQAGVALHVLERRPQRAAQALRAVRQTSAQALEELRAALAPLAEPDGRSGAEPDRRPVADLARVPELVEAVNQGRLRVTLVVEGHRRVLPAAVELAGYRIVQESLTNVVRHAEADRATVRLAYGDDALRVTVSDDGRGPATGDGAGRGLVGMRERAAAVGGTFAAGAGADGGFEVRAVLPVTRAGGAPSTGG</sequence>
<keyword evidence="9" id="KW-0472">Membrane</keyword>
<dbReference type="InterPro" id="IPR011712">
    <property type="entry name" value="Sig_transdc_His_kin_sub3_dim/P"/>
</dbReference>
<dbReference type="InterPro" id="IPR003594">
    <property type="entry name" value="HATPase_dom"/>
</dbReference>
<reference evidence="11" key="1">
    <citation type="submission" date="2022-10" db="EMBL/GenBank/DDBJ databases">
        <title>The complete genomes of actinobacterial strains from the NBC collection.</title>
        <authorList>
            <person name="Joergensen T.S."/>
            <person name="Alvarez Arevalo M."/>
            <person name="Sterndorff E.B."/>
            <person name="Faurdal D."/>
            <person name="Vuksanovic O."/>
            <person name="Mourched A.-S."/>
            <person name="Charusanti P."/>
            <person name="Shaw S."/>
            <person name="Blin K."/>
            <person name="Weber T."/>
        </authorList>
    </citation>
    <scope>NUCLEOTIDE SEQUENCE</scope>
    <source>
        <strain evidence="11">NBC_00256</strain>
    </source>
</reference>
<evidence type="ECO:0000256" key="4">
    <source>
        <dbReference type="ARBA" id="ARBA00022679"/>
    </source>
</evidence>
<feature type="transmembrane region" description="Helical" evidence="9">
    <location>
        <begin position="20"/>
        <end position="39"/>
    </location>
</feature>
<keyword evidence="7" id="KW-0067">ATP-binding</keyword>
<evidence type="ECO:0000256" key="5">
    <source>
        <dbReference type="ARBA" id="ARBA00022741"/>
    </source>
</evidence>
<feature type="transmembrane region" description="Helical" evidence="9">
    <location>
        <begin position="114"/>
        <end position="132"/>
    </location>
</feature>
<keyword evidence="8" id="KW-0902">Two-component regulatory system</keyword>
<dbReference type="SMART" id="SM00387">
    <property type="entry name" value="HATPase_c"/>
    <property type="match status" value="1"/>
</dbReference>
<evidence type="ECO:0000259" key="10">
    <source>
        <dbReference type="SMART" id="SM00387"/>
    </source>
</evidence>
<dbReference type="Gene3D" id="1.20.5.1930">
    <property type="match status" value="1"/>
</dbReference>
<evidence type="ECO:0000256" key="1">
    <source>
        <dbReference type="ARBA" id="ARBA00000085"/>
    </source>
</evidence>
<feature type="transmembrane region" description="Helical" evidence="9">
    <location>
        <begin position="72"/>
        <end position="93"/>
    </location>
</feature>
<dbReference type="InterPro" id="IPR036890">
    <property type="entry name" value="HATPase_C_sf"/>
</dbReference>
<keyword evidence="9" id="KW-1133">Transmembrane helix</keyword>
<keyword evidence="12" id="KW-1185">Reference proteome</keyword>
<evidence type="ECO:0000256" key="6">
    <source>
        <dbReference type="ARBA" id="ARBA00022777"/>
    </source>
</evidence>
<feature type="domain" description="Histidine kinase/HSP90-like ATPase" evidence="10">
    <location>
        <begin position="295"/>
        <end position="386"/>
    </location>
</feature>
<evidence type="ECO:0000256" key="8">
    <source>
        <dbReference type="ARBA" id="ARBA00023012"/>
    </source>
</evidence>
<keyword evidence="9" id="KW-0812">Transmembrane</keyword>
<dbReference type="Pfam" id="PF07730">
    <property type="entry name" value="HisKA_3"/>
    <property type="match status" value="1"/>
</dbReference>
<dbReference type="CDD" id="cd16917">
    <property type="entry name" value="HATPase_UhpB-NarQ-NarX-like"/>
    <property type="match status" value="1"/>
</dbReference>
<dbReference type="Gene3D" id="3.30.565.10">
    <property type="entry name" value="Histidine kinase-like ATPase, C-terminal domain"/>
    <property type="match status" value="1"/>
</dbReference>
<dbReference type="EMBL" id="CP108084">
    <property type="protein sequence ID" value="WUP47110.1"/>
    <property type="molecule type" value="Genomic_DNA"/>
</dbReference>
<dbReference type="RefSeq" id="WP_328850147.1">
    <property type="nucleotide sequence ID" value="NZ_CP108084.1"/>
</dbReference>
<protein>
    <recommendedName>
        <fullName evidence="2">histidine kinase</fullName>
        <ecNumber evidence="2">2.7.13.3</ecNumber>
    </recommendedName>
</protein>
<dbReference type="PANTHER" id="PTHR24421:SF10">
    <property type="entry name" value="NITRATE_NITRITE SENSOR PROTEIN NARQ"/>
    <property type="match status" value="1"/>
</dbReference>
<dbReference type="Proteomes" id="UP001432190">
    <property type="component" value="Chromosome"/>
</dbReference>
<dbReference type="InterPro" id="IPR050482">
    <property type="entry name" value="Sensor_HK_TwoCompSys"/>
</dbReference>
<dbReference type="PANTHER" id="PTHR24421">
    <property type="entry name" value="NITRATE/NITRITE SENSOR PROTEIN NARX-RELATED"/>
    <property type="match status" value="1"/>
</dbReference>
<accession>A0ABZ1RY49</accession>